<accession>A0A9P8XZG2</accession>
<dbReference type="RefSeq" id="XP_046008932.1">
    <property type="nucleotide sequence ID" value="XM_046159126.1"/>
</dbReference>
<protein>
    <submittedName>
        <fullName evidence="1">Uncharacterized protein</fullName>
    </submittedName>
</protein>
<comment type="caution">
    <text evidence="1">The sequence shown here is derived from an EMBL/GenBank/DDBJ whole genome shotgun (WGS) entry which is preliminary data.</text>
</comment>
<sequence length="230" mass="25773">MGNVISDSTLPASQLHGKERFAYEQVRMMEKMASLQLDKHENSVRSMSQLDAGNNKIRFERSIRIDASAESHCVDKVVEEFFTDSQTAPSILDSYKAVVKGGLRQVLEDETQGEVTDEKFFLCAKHNSLVRIDLFAYRFNFPTESLAFCHRNVVAYLLCERVIDAQHATTSEIMSQITECSKDAADGSLRDTYMDAMVAAWKRQRTSGLAPALGSAKQNPMVASIRSMMN</sequence>
<name>A0A9P8XZG2_9PEZI</name>
<dbReference type="EMBL" id="JAGTJQ010000008">
    <property type="protein sequence ID" value="KAH7025715.1"/>
    <property type="molecule type" value="Genomic_DNA"/>
</dbReference>
<dbReference type="AlphaFoldDB" id="A0A9P8XZG2"/>
<dbReference type="OrthoDB" id="5962590at2759"/>
<dbReference type="GeneID" id="70188672"/>
<proteinExistence type="predicted"/>
<reference evidence="1" key="1">
    <citation type="journal article" date="2021" name="Nat. Commun.">
        <title>Genetic determinants of endophytism in the Arabidopsis root mycobiome.</title>
        <authorList>
            <person name="Mesny F."/>
            <person name="Miyauchi S."/>
            <person name="Thiergart T."/>
            <person name="Pickel B."/>
            <person name="Atanasova L."/>
            <person name="Karlsson M."/>
            <person name="Huettel B."/>
            <person name="Barry K.W."/>
            <person name="Haridas S."/>
            <person name="Chen C."/>
            <person name="Bauer D."/>
            <person name="Andreopoulos W."/>
            <person name="Pangilinan J."/>
            <person name="LaButti K."/>
            <person name="Riley R."/>
            <person name="Lipzen A."/>
            <person name="Clum A."/>
            <person name="Drula E."/>
            <person name="Henrissat B."/>
            <person name="Kohler A."/>
            <person name="Grigoriev I.V."/>
            <person name="Martin F.M."/>
            <person name="Hacquard S."/>
        </authorList>
    </citation>
    <scope>NUCLEOTIDE SEQUENCE</scope>
    <source>
        <strain evidence="1">MPI-CAGE-CH-0230</strain>
    </source>
</reference>
<evidence type="ECO:0000313" key="2">
    <source>
        <dbReference type="Proteomes" id="UP000756346"/>
    </source>
</evidence>
<organism evidence="1 2">
    <name type="scientific">Microdochium trichocladiopsis</name>
    <dbReference type="NCBI Taxonomy" id="1682393"/>
    <lineage>
        <taxon>Eukaryota</taxon>
        <taxon>Fungi</taxon>
        <taxon>Dikarya</taxon>
        <taxon>Ascomycota</taxon>
        <taxon>Pezizomycotina</taxon>
        <taxon>Sordariomycetes</taxon>
        <taxon>Xylariomycetidae</taxon>
        <taxon>Xylariales</taxon>
        <taxon>Microdochiaceae</taxon>
        <taxon>Microdochium</taxon>
    </lineage>
</organism>
<dbReference type="Proteomes" id="UP000756346">
    <property type="component" value="Unassembled WGS sequence"/>
</dbReference>
<evidence type="ECO:0000313" key="1">
    <source>
        <dbReference type="EMBL" id="KAH7025715.1"/>
    </source>
</evidence>
<keyword evidence="2" id="KW-1185">Reference proteome</keyword>
<gene>
    <name evidence="1" type="ORF">B0I36DRAFT_365389</name>
</gene>